<keyword evidence="1" id="KW-0812">Transmembrane</keyword>
<comment type="caution">
    <text evidence="2">The sequence shown here is derived from an EMBL/GenBank/DDBJ whole genome shotgun (WGS) entry which is preliminary data.</text>
</comment>
<dbReference type="Proteomes" id="UP000189274">
    <property type="component" value="Unassembled WGS sequence"/>
</dbReference>
<reference evidence="3" key="1">
    <citation type="journal article" date="2017" name="Genome Announc.">
        <title>Genome sequences of Cyberlindnera fabianii 65, Pichia kudriavzevii 129, and Saccharomyces cerevisiae 131 isolated from fermented masau fruits in Zimbabwe.</title>
        <authorList>
            <person name="van Rijswijck I.M.H."/>
            <person name="Derks M.F.L."/>
            <person name="Abee T."/>
            <person name="de Ridder D."/>
            <person name="Smid E.J."/>
        </authorList>
    </citation>
    <scope>NUCLEOTIDE SEQUENCE [LARGE SCALE GENOMIC DNA]</scope>
    <source>
        <strain evidence="3">129</strain>
    </source>
</reference>
<name>A0A1V2LJI3_PICKU</name>
<proteinExistence type="predicted"/>
<accession>A0A1V2LJI3</accession>
<sequence>MTNFHHARCLLVRLYTYCVLTNTCITIIIPAYNTIAIDKISDCS</sequence>
<evidence type="ECO:0000256" key="1">
    <source>
        <dbReference type="SAM" id="Phobius"/>
    </source>
</evidence>
<dbReference type="EMBL" id="MQVM01000018">
    <property type="protein sequence ID" value="ONH72814.1"/>
    <property type="molecule type" value="Genomic_DNA"/>
</dbReference>
<feature type="transmembrane region" description="Helical" evidence="1">
    <location>
        <begin position="12"/>
        <end position="32"/>
    </location>
</feature>
<gene>
    <name evidence="2" type="ORF">BOH78_3586</name>
</gene>
<protein>
    <submittedName>
        <fullName evidence="2">Uncharacterized protein</fullName>
    </submittedName>
</protein>
<evidence type="ECO:0000313" key="3">
    <source>
        <dbReference type="Proteomes" id="UP000189274"/>
    </source>
</evidence>
<evidence type="ECO:0000313" key="2">
    <source>
        <dbReference type="EMBL" id="ONH72814.1"/>
    </source>
</evidence>
<keyword evidence="1" id="KW-0472">Membrane</keyword>
<dbReference type="AlphaFoldDB" id="A0A1V2LJI3"/>
<organism evidence="2 3">
    <name type="scientific">Pichia kudriavzevii</name>
    <name type="common">Yeast</name>
    <name type="synonym">Issatchenkia orientalis</name>
    <dbReference type="NCBI Taxonomy" id="4909"/>
    <lineage>
        <taxon>Eukaryota</taxon>
        <taxon>Fungi</taxon>
        <taxon>Dikarya</taxon>
        <taxon>Ascomycota</taxon>
        <taxon>Saccharomycotina</taxon>
        <taxon>Pichiomycetes</taxon>
        <taxon>Pichiales</taxon>
        <taxon>Pichiaceae</taxon>
        <taxon>Pichia</taxon>
    </lineage>
</organism>
<keyword evidence="1" id="KW-1133">Transmembrane helix</keyword>